<dbReference type="STRING" id="530564.Psta_1747"/>
<dbReference type="eggNOG" id="ENOG502ZXPH">
    <property type="taxonomic scope" value="Bacteria"/>
</dbReference>
<accession>D2QYW7</accession>
<keyword evidence="1" id="KW-1133">Transmembrane helix</keyword>
<protein>
    <submittedName>
        <fullName evidence="2">Uncharacterized protein</fullName>
    </submittedName>
</protein>
<reference evidence="2 3" key="1">
    <citation type="journal article" date="2009" name="Stand. Genomic Sci.">
        <title>Complete genome sequence of Pirellula staleyi type strain (ATCC 27377).</title>
        <authorList>
            <person name="Clum A."/>
            <person name="Tindall B.J."/>
            <person name="Sikorski J."/>
            <person name="Ivanova N."/>
            <person name="Mavrommatis K."/>
            <person name="Lucas S."/>
            <person name="Glavina del Rio T."/>
            <person name="Nolan M."/>
            <person name="Chen F."/>
            <person name="Tice H."/>
            <person name="Pitluck S."/>
            <person name="Cheng J.F."/>
            <person name="Chertkov O."/>
            <person name="Brettin T."/>
            <person name="Han C."/>
            <person name="Detter J.C."/>
            <person name="Kuske C."/>
            <person name="Bruce D."/>
            <person name="Goodwin L."/>
            <person name="Ovchinikova G."/>
            <person name="Pati A."/>
            <person name="Mikhailova N."/>
            <person name="Chen A."/>
            <person name="Palaniappan K."/>
            <person name="Land M."/>
            <person name="Hauser L."/>
            <person name="Chang Y.J."/>
            <person name="Jeffries C.D."/>
            <person name="Chain P."/>
            <person name="Rohde M."/>
            <person name="Goker M."/>
            <person name="Bristow J."/>
            <person name="Eisen J.A."/>
            <person name="Markowitz V."/>
            <person name="Hugenholtz P."/>
            <person name="Kyrpides N.C."/>
            <person name="Klenk H.P."/>
            <person name="Lapidus A."/>
        </authorList>
    </citation>
    <scope>NUCLEOTIDE SEQUENCE [LARGE SCALE GENOMIC DNA]</scope>
    <source>
        <strain evidence="3">ATCC 27377 / DSM 6068 / ICPB 4128</strain>
    </source>
</reference>
<dbReference type="AlphaFoldDB" id="D2QYW7"/>
<name>D2QYW7_PIRSD</name>
<proteinExistence type="predicted"/>
<organism evidence="2 3">
    <name type="scientific">Pirellula staleyi (strain ATCC 27377 / DSM 6068 / ICPB 4128)</name>
    <name type="common">Pirella staleyi</name>
    <dbReference type="NCBI Taxonomy" id="530564"/>
    <lineage>
        <taxon>Bacteria</taxon>
        <taxon>Pseudomonadati</taxon>
        <taxon>Planctomycetota</taxon>
        <taxon>Planctomycetia</taxon>
        <taxon>Pirellulales</taxon>
        <taxon>Pirellulaceae</taxon>
        <taxon>Pirellula</taxon>
    </lineage>
</organism>
<evidence type="ECO:0000256" key="1">
    <source>
        <dbReference type="SAM" id="Phobius"/>
    </source>
</evidence>
<keyword evidence="1" id="KW-0812">Transmembrane</keyword>
<feature type="transmembrane region" description="Helical" evidence="1">
    <location>
        <begin position="46"/>
        <end position="63"/>
    </location>
</feature>
<feature type="transmembrane region" description="Helical" evidence="1">
    <location>
        <begin position="75"/>
        <end position="96"/>
    </location>
</feature>
<dbReference type="Proteomes" id="UP000001887">
    <property type="component" value="Chromosome"/>
</dbReference>
<keyword evidence="1" id="KW-0472">Membrane</keyword>
<gene>
    <name evidence="2" type="ordered locus">Psta_1747</name>
</gene>
<sequence>MSTSNLENTNLDSSELEHYQSVSRLAVIAALVACAAPLVLTSPILAVVPMLACAIAIVAIRQINKSDGALTGSSLAVGALLISLLFLGWGLTWQIARQADVCLKAETVADTFVQLVLEGRQREAHQFTYDTADRVGSLSGMNERYDKDKEASDSLKNFYSNAPLPILLTEGKETTVQFVTVARQVKAGNEDVIILEYEVRTKSGNVLGMWISVTRRYDPANGVVNWRISSVSDRLPQVY</sequence>
<evidence type="ECO:0000313" key="2">
    <source>
        <dbReference type="EMBL" id="ADB16422.1"/>
    </source>
</evidence>
<dbReference type="OrthoDB" id="264790at2"/>
<dbReference type="KEGG" id="psl:Psta_1747"/>
<keyword evidence="3" id="KW-1185">Reference proteome</keyword>
<dbReference type="EMBL" id="CP001848">
    <property type="protein sequence ID" value="ADB16422.1"/>
    <property type="molecule type" value="Genomic_DNA"/>
</dbReference>
<evidence type="ECO:0000313" key="3">
    <source>
        <dbReference type="Proteomes" id="UP000001887"/>
    </source>
</evidence>
<dbReference type="HOGENOM" id="CLU_1160244_0_0_0"/>